<evidence type="ECO:0000313" key="3">
    <source>
        <dbReference type="Proteomes" id="UP000470246"/>
    </source>
</evidence>
<name>A0A7K3W4D4_9ACTN</name>
<dbReference type="Proteomes" id="UP000470246">
    <property type="component" value="Unassembled WGS sequence"/>
</dbReference>
<accession>A0A7K3W4D4</accession>
<dbReference type="EMBL" id="JAAGWF010000020">
    <property type="protein sequence ID" value="NEK59726.1"/>
    <property type="molecule type" value="Genomic_DNA"/>
</dbReference>
<dbReference type="AlphaFoldDB" id="A0A7K3W4D4"/>
<feature type="signal peptide" evidence="1">
    <location>
        <begin position="1"/>
        <end position="20"/>
    </location>
</feature>
<reference evidence="2 3" key="1">
    <citation type="submission" date="2020-02" db="EMBL/GenBank/DDBJ databases">
        <title>Geodermatophilus sabuli CPCC 205279 I12A-02694.</title>
        <authorList>
            <person name="Jiang Z."/>
        </authorList>
    </citation>
    <scope>NUCLEOTIDE SEQUENCE [LARGE SCALE GENOMIC DNA]</scope>
    <source>
        <strain evidence="2 3">I12A-02694</strain>
    </source>
</reference>
<sequence length="286" mass="29420">MRRRAALAAAVVLLCTACSGDPAPAPARAAAPTTAGPTVPAVPGIDAEVVRLRTDVAVGGQVHVRVTDTGDQPFTITALALDSPGFEPLPAAPMTAAFAPRRVIELPVRYGEPRCTAEPAPVAARLTVLRPDGAAQEVRVPLSGDDLDVVHREECAVAGVLSEAAISLMGLTLEGDEVRGAVVLTRRGSGDRPIVVTDARGSVVLDVSADGLPLELGEGDVEASVAVAFTPATCAPHVLAETKQPFVFPLLVAVGDREGVPVPLPVEPAQVDLFWALVAQVCEQPA</sequence>
<dbReference type="RefSeq" id="WP_163483100.1">
    <property type="nucleotide sequence ID" value="NZ_JAAGWF010000020.1"/>
</dbReference>
<evidence type="ECO:0000256" key="1">
    <source>
        <dbReference type="SAM" id="SignalP"/>
    </source>
</evidence>
<evidence type="ECO:0008006" key="4">
    <source>
        <dbReference type="Google" id="ProtNLM"/>
    </source>
</evidence>
<keyword evidence="1" id="KW-0732">Signal</keyword>
<feature type="chain" id="PRO_5038734393" description="Lipoprotein" evidence="1">
    <location>
        <begin position="21"/>
        <end position="286"/>
    </location>
</feature>
<evidence type="ECO:0000313" key="2">
    <source>
        <dbReference type="EMBL" id="NEK59726.1"/>
    </source>
</evidence>
<protein>
    <recommendedName>
        <fullName evidence="4">Lipoprotein</fullName>
    </recommendedName>
</protein>
<comment type="caution">
    <text evidence="2">The sequence shown here is derived from an EMBL/GenBank/DDBJ whole genome shotgun (WGS) entry which is preliminary data.</text>
</comment>
<gene>
    <name evidence="2" type="ORF">GCU56_17860</name>
</gene>
<keyword evidence="3" id="KW-1185">Reference proteome</keyword>
<proteinExistence type="predicted"/>
<organism evidence="2 3">
    <name type="scientific">Geodermatophilus sabuli</name>
    <dbReference type="NCBI Taxonomy" id="1564158"/>
    <lineage>
        <taxon>Bacteria</taxon>
        <taxon>Bacillati</taxon>
        <taxon>Actinomycetota</taxon>
        <taxon>Actinomycetes</taxon>
        <taxon>Geodermatophilales</taxon>
        <taxon>Geodermatophilaceae</taxon>
        <taxon>Geodermatophilus</taxon>
    </lineage>
</organism>